<protein>
    <submittedName>
        <fullName evidence="3">Peptidoglycan DD-metalloendopeptidase family protein</fullName>
    </submittedName>
</protein>
<dbReference type="PANTHER" id="PTHR21666:SF289">
    <property type="entry name" value="L-ALA--D-GLU ENDOPEPTIDASE"/>
    <property type="match status" value="1"/>
</dbReference>
<keyword evidence="1" id="KW-0732">Signal</keyword>
<organism evidence="3 4">
    <name type="scientific">Kitasatospora aburaviensis</name>
    <dbReference type="NCBI Taxonomy" id="67265"/>
    <lineage>
        <taxon>Bacteria</taxon>
        <taxon>Bacillati</taxon>
        <taxon>Actinomycetota</taxon>
        <taxon>Actinomycetes</taxon>
        <taxon>Kitasatosporales</taxon>
        <taxon>Streptomycetaceae</taxon>
        <taxon>Kitasatospora</taxon>
    </lineage>
</organism>
<dbReference type="CDD" id="cd12797">
    <property type="entry name" value="M23_peptidase"/>
    <property type="match status" value="1"/>
</dbReference>
<dbReference type="InterPro" id="IPR050570">
    <property type="entry name" value="Cell_wall_metabolism_enzyme"/>
</dbReference>
<gene>
    <name evidence="3" type="ORF">ACFP0N_22055</name>
</gene>
<comment type="caution">
    <text evidence="3">The sequence shown here is derived from an EMBL/GenBank/DDBJ whole genome shotgun (WGS) entry which is preliminary data.</text>
</comment>
<proteinExistence type="predicted"/>
<evidence type="ECO:0000313" key="4">
    <source>
        <dbReference type="Proteomes" id="UP001596067"/>
    </source>
</evidence>
<dbReference type="InterPro" id="IPR011055">
    <property type="entry name" value="Dup_hybrid_motif"/>
</dbReference>
<accession>A0ABW1F153</accession>
<evidence type="ECO:0000259" key="2">
    <source>
        <dbReference type="Pfam" id="PF01551"/>
    </source>
</evidence>
<name>A0ABW1F153_9ACTN</name>
<dbReference type="RefSeq" id="WP_313765692.1">
    <property type="nucleotide sequence ID" value="NZ_BAAAVH010000044.1"/>
</dbReference>
<dbReference type="PANTHER" id="PTHR21666">
    <property type="entry name" value="PEPTIDASE-RELATED"/>
    <property type="match status" value="1"/>
</dbReference>
<evidence type="ECO:0000256" key="1">
    <source>
        <dbReference type="ARBA" id="ARBA00022729"/>
    </source>
</evidence>
<dbReference type="InterPro" id="IPR016047">
    <property type="entry name" value="M23ase_b-sheet_dom"/>
</dbReference>
<keyword evidence="4" id="KW-1185">Reference proteome</keyword>
<dbReference type="SUPFAM" id="SSF51261">
    <property type="entry name" value="Duplicated hybrid motif"/>
    <property type="match status" value="1"/>
</dbReference>
<dbReference type="EMBL" id="JBHSOD010000029">
    <property type="protein sequence ID" value="MFC5887654.1"/>
    <property type="molecule type" value="Genomic_DNA"/>
</dbReference>
<evidence type="ECO:0000313" key="3">
    <source>
        <dbReference type="EMBL" id="MFC5887654.1"/>
    </source>
</evidence>
<dbReference type="Pfam" id="PF01551">
    <property type="entry name" value="Peptidase_M23"/>
    <property type="match status" value="1"/>
</dbReference>
<feature type="domain" description="M23ase beta-sheet core" evidence="2">
    <location>
        <begin position="21"/>
        <end position="121"/>
    </location>
</feature>
<dbReference type="Gene3D" id="2.70.70.10">
    <property type="entry name" value="Glucose Permease (Domain IIA)"/>
    <property type="match status" value="1"/>
</dbReference>
<dbReference type="Proteomes" id="UP001596067">
    <property type="component" value="Unassembled WGS sequence"/>
</dbReference>
<sequence length="139" mass="13807">MGGPEGLLTRFEAPPKPWAAGHRGVDLAAAPGSDVRAAAPGVVSYSGPVAGRPVVTVTHPASGTPPLRTTYLPVTGVLPVGTTVAAGQVIGHLVGGTGNGHCGGNDCLHWGLLRGERYLDPPALFGAGASRLLPLGHAG</sequence>
<reference evidence="4" key="1">
    <citation type="journal article" date="2019" name="Int. J. Syst. Evol. Microbiol.">
        <title>The Global Catalogue of Microorganisms (GCM) 10K type strain sequencing project: providing services to taxonomists for standard genome sequencing and annotation.</title>
        <authorList>
            <consortium name="The Broad Institute Genomics Platform"/>
            <consortium name="The Broad Institute Genome Sequencing Center for Infectious Disease"/>
            <person name="Wu L."/>
            <person name="Ma J."/>
        </authorList>
    </citation>
    <scope>NUCLEOTIDE SEQUENCE [LARGE SCALE GENOMIC DNA]</scope>
    <source>
        <strain evidence="4">CGMCC 4.1469</strain>
    </source>
</reference>